<keyword evidence="3 7" id="KW-0808">Transferase</keyword>
<dbReference type="Pfam" id="PF08100">
    <property type="entry name" value="Dimerisation"/>
    <property type="match status" value="1"/>
</dbReference>
<dbReference type="GO" id="GO:0008171">
    <property type="term" value="F:O-methyltransferase activity"/>
    <property type="evidence" value="ECO:0007669"/>
    <property type="project" value="InterPro"/>
</dbReference>
<protein>
    <submittedName>
        <fullName evidence="7">O-methyltransferase</fullName>
    </submittedName>
</protein>
<evidence type="ECO:0000259" key="5">
    <source>
        <dbReference type="Pfam" id="PF00891"/>
    </source>
</evidence>
<evidence type="ECO:0000313" key="8">
    <source>
        <dbReference type="Proteomes" id="UP000195402"/>
    </source>
</evidence>
<dbReference type="PROSITE" id="PS51683">
    <property type="entry name" value="SAM_OMT_II"/>
    <property type="match status" value="1"/>
</dbReference>
<evidence type="ECO:0000256" key="4">
    <source>
        <dbReference type="ARBA" id="ARBA00022691"/>
    </source>
</evidence>
<evidence type="ECO:0000256" key="3">
    <source>
        <dbReference type="ARBA" id="ARBA00022679"/>
    </source>
</evidence>
<dbReference type="InterPro" id="IPR029063">
    <property type="entry name" value="SAM-dependent_MTases_sf"/>
</dbReference>
<dbReference type="OrthoDB" id="2410195at2759"/>
<name>A0A200R8B2_MACCD</name>
<dbReference type="GO" id="GO:0009820">
    <property type="term" value="P:alkaloid metabolic process"/>
    <property type="evidence" value="ECO:0007669"/>
    <property type="project" value="UniProtKB-KW"/>
</dbReference>
<dbReference type="GO" id="GO:0046983">
    <property type="term" value="F:protein dimerization activity"/>
    <property type="evidence" value="ECO:0007669"/>
    <property type="project" value="InterPro"/>
</dbReference>
<proteinExistence type="predicted"/>
<dbReference type="PIRSF" id="PIRSF005739">
    <property type="entry name" value="O-mtase"/>
    <property type="match status" value="1"/>
</dbReference>
<dbReference type="InterPro" id="IPR016461">
    <property type="entry name" value="COMT-like"/>
</dbReference>
<comment type="caution">
    <text evidence="7">The sequence shown here is derived from an EMBL/GenBank/DDBJ whole genome shotgun (WGS) entry which is preliminary data.</text>
</comment>
<feature type="domain" description="O-methyltransferase dimerisation" evidence="6">
    <location>
        <begin position="26"/>
        <end position="115"/>
    </location>
</feature>
<dbReference type="AlphaFoldDB" id="A0A200R8B2"/>
<dbReference type="STRING" id="56857.A0A200R8B2"/>
<sequence>MDSSTDNDQQLAKDNELIQAQTHVYNHIFTFISSMSLKCAVQLGIPDIIHNNHGQPITLSGLVNALSLPPTKTAFVYRLMRILVHSGYFATQKIDENQEEEGFLLTSSSRLLLKDSKNTFSSIVLTVVDPVLVTPFFSLSDWFQGINGSTTSFEAAHGMGFWSFLEQHPEYSKTFNDAMANDSRLMIMSSVIVKEGKEVFENLKTLVDVGGGDGTSAKAIAEAFPHLKCLVLDLPHVVADHLSKSATETSFTGGATLRPERVVAPPASSDDDCVKILKRCREAIPLREGGGKVILIEIVMEDKDYNMKLQKQEADDDERTELQLYFDMMMMTTFDGKERNEKEWEKLFIESGFSDYKITPVSGFRSLIEVYP</sequence>
<dbReference type="InterPro" id="IPR036388">
    <property type="entry name" value="WH-like_DNA-bd_sf"/>
</dbReference>
<dbReference type="InParanoid" id="A0A200R8B2"/>
<keyword evidence="1" id="KW-0017">Alkaloid metabolism</keyword>
<feature type="domain" description="O-methyltransferase C-terminal" evidence="5">
    <location>
        <begin position="138"/>
        <end position="354"/>
    </location>
</feature>
<evidence type="ECO:0000313" key="7">
    <source>
        <dbReference type="EMBL" id="OVA18941.1"/>
    </source>
</evidence>
<dbReference type="EMBL" id="MVGT01000347">
    <property type="protein sequence ID" value="OVA18941.1"/>
    <property type="molecule type" value="Genomic_DNA"/>
</dbReference>
<evidence type="ECO:0000259" key="6">
    <source>
        <dbReference type="Pfam" id="PF08100"/>
    </source>
</evidence>
<evidence type="ECO:0000256" key="1">
    <source>
        <dbReference type="ARBA" id="ARBA00022589"/>
    </source>
</evidence>
<dbReference type="PANTHER" id="PTHR11746">
    <property type="entry name" value="O-METHYLTRANSFERASE"/>
    <property type="match status" value="1"/>
</dbReference>
<keyword evidence="4" id="KW-0949">S-adenosyl-L-methionine</keyword>
<reference evidence="7 8" key="1">
    <citation type="journal article" date="2017" name="Mol. Plant">
        <title>The Genome of Medicinal Plant Macleaya cordata Provides New Insights into Benzylisoquinoline Alkaloids Metabolism.</title>
        <authorList>
            <person name="Liu X."/>
            <person name="Liu Y."/>
            <person name="Huang P."/>
            <person name="Ma Y."/>
            <person name="Qing Z."/>
            <person name="Tang Q."/>
            <person name="Cao H."/>
            <person name="Cheng P."/>
            <person name="Zheng Y."/>
            <person name="Yuan Z."/>
            <person name="Zhou Y."/>
            <person name="Liu J."/>
            <person name="Tang Z."/>
            <person name="Zhuo Y."/>
            <person name="Zhang Y."/>
            <person name="Yu L."/>
            <person name="Huang J."/>
            <person name="Yang P."/>
            <person name="Peng Q."/>
            <person name="Zhang J."/>
            <person name="Jiang W."/>
            <person name="Zhang Z."/>
            <person name="Lin K."/>
            <person name="Ro D.K."/>
            <person name="Chen X."/>
            <person name="Xiong X."/>
            <person name="Shang Y."/>
            <person name="Huang S."/>
            <person name="Zeng J."/>
        </authorList>
    </citation>
    <scope>NUCLEOTIDE SEQUENCE [LARGE SCALE GENOMIC DNA]</scope>
    <source>
        <strain evidence="8">cv. BLH2017</strain>
        <tissue evidence="7">Root</tissue>
    </source>
</reference>
<gene>
    <name evidence="7" type="ORF">BVC80_1227g17</name>
</gene>
<dbReference type="InterPro" id="IPR012967">
    <property type="entry name" value="COMT_dimerisation"/>
</dbReference>
<keyword evidence="2 7" id="KW-0489">Methyltransferase</keyword>
<dbReference type="GO" id="GO:0032259">
    <property type="term" value="P:methylation"/>
    <property type="evidence" value="ECO:0007669"/>
    <property type="project" value="UniProtKB-KW"/>
</dbReference>
<dbReference type="Proteomes" id="UP000195402">
    <property type="component" value="Unassembled WGS sequence"/>
</dbReference>
<dbReference type="Gene3D" id="3.40.50.150">
    <property type="entry name" value="Vaccinia Virus protein VP39"/>
    <property type="match status" value="1"/>
</dbReference>
<dbReference type="Pfam" id="PF00891">
    <property type="entry name" value="Methyltransf_2"/>
    <property type="match status" value="1"/>
</dbReference>
<dbReference type="FunFam" id="1.10.10.10:FF:000213">
    <property type="entry name" value="Coniferyl alcohol 9-O-methyltransferase"/>
    <property type="match status" value="1"/>
</dbReference>
<dbReference type="FunFam" id="3.40.50.150:FF:000057">
    <property type="entry name" value="O-methyltransferase ZRP4"/>
    <property type="match status" value="1"/>
</dbReference>
<organism evidence="7 8">
    <name type="scientific">Macleaya cordata</name>
    <name type="common">Five-seeded plume-poppy</name>
    <name type="synonym">Bocconia cordata</name>
    <dbReference type="NCBI Taxonomy" id="56857"/>
    <lineage>
        <taxon>Eukaryota</taxon>
        <taxon>Viridiplantae</taxon>
        <taxon>Streptophyta</taxon>
        <taxon>Embryophyta</taxon>
        <taxon>Tracheophyta</taxon>
        <taxon>Spermatophyta</taxon>
        <taxon>Magnoliopsida</taxon>
        <taxon>Ranunculales</taxon>
        <taxon>Papaveraceae</taxon>
        <taxon>Papaveroideae</taxon>
        <taxon>Macleaya</taxon>
    </lineage>
</organism>
<accession>A0A200R8B2</accession>
<dbReference type="InterPro" id="IPR001077">
    <property type="entry name" value="COMT_C"/>
</dbReference>
<dbReference type="SUPFAM" id="SSF46785">
    <property type="entry name" value="Winged helix' DNA-binding domain"/>
    <property type="match status" value="1"/>
</dbReference>
<keyword evidence="8" id="KW-1185">Reference proteome</keyword>
<dbReference type="OMA" id="MANEMFE"/>
<dbReference type="SUPFAM" id="SSF53335">
    <property type="entry name" value="S-adenosyl-L-methionine-dependent methyltransferases"/>
    <property type="match status" value="1"/>
</dbReference>
<dbReference type="InterPro" id="IPR036390">
    <property type="entry name" value="WH_DNA-bd_sf"/>
</dbReference>
<evidence type="ECO:0000256" key="2">
    <source>
        <dbReference type="ARBA" id="ARBA00022603"/>
    </source>
</evidence>
<dbReference type="Gene3D" id="1.10.10.10">
    <property type="entry name" value="Winged helix-like DNA-binding domain superfamily/Winged helix DNA-binding domain"/>
    <property type="match status" value="1"/>
</dbReference>